<evidence type="ECO:0000313" key="2">
    <source>
        <dbReference type="EMBL" id="NLW36934.1"/>
    </source>
</evidence>
<evidence type="ECO:0000259" key="1">
    <source>
        <dbReference type="SMART" id="SM00989"/>
    </source>
</evidence>
<feature type="domain" description="4-vinyl reductase 4VR" evidence="1">
    <location>
        <begin position="118"/>
        <end position="180"/>
    </location>
</feature>
<gene>
    <name evidence="2" type="ORF">GXY80_15885</name>
</gene>
<dbReference type="AlphaFoldDB" id="A0A971S2Q9"/>
<sequence>MKATDFNLASDLKFDLEKGMATFKDNRLVIFDANAIGLLRESIIKELGPAKARDLLFTFGYQNGYADFLQMKVFYKFDTEMDLLVSGPVIHTWEGIVQASPKELTFNREKRMFYFSGIWTNSYEAQQHLSYHEYGDEPVCWTLTGYASGWTTAFFGSPLLAIEPLCMGKGDDHCEFIIQPPSAWGSEAKPYIEALKGLFK</sequence>
<accession>A0A971S2Q9</accession>
<proteinExistence type="predicted"/>
<dbReference type="SUPFAM" id="SSF111126">
    <property type="entry name" value="Ligand-binding domain in the NO signalling and Golgi transport"/>
    <property type="match status" value="1"/>
</dbReference>
<dbReference type="Pfam" id="PF02830">
    <property type="entry name" value="V4R"/>
    <property type="match status" value="1"/>
</dbReference>
<dbReference type="InterPro" id="IPR010523">
    <property type="entry name" value="XylR_N"/>
</dbReference>
<dbReference type="Proteomes" id="UP000777265">
    <property type="component" value="Unassembled WGS sequence"/>
</dbReference>
<reference evidence="2" key="1">
    <citation type="journal article" date="2020" name="Biotechnol. Biofuels">
        <title>New insights from the biogas microbiome by comprehensive genome-resolved metagenomics of nearly 1600 species originating from multiple anaerobic digesters.</title>
        <authorList>
            <person name="Campanaro S."/>
            <person name="Treu L."/>
            <person name="Rodriguez-R L.M."/>
            <person name="Kovalovszki A."/>
            <person name="Ziels R.M."/>
            <person name="Maus I."/>
            <person name="Zhu X."/>
            <person name="Kougias P.G."/>
            <person name="Basile A."/>
            <person name="Luo G."/>
            <person name="Schluter A."/>
            <person name="Konstantinidis K.T."/>
            <person name="Angelidaki I."/>
        </authorList>
    </citation>
    <scope>NUCLEOTIDE SEQUENCE</scope>
    <source>
        <strain evidence="2">AS06rmzACSIP_7</strain>
    </source>
</reference>
<organism evidence="2 3">
    <name type="scientific">Syntrophorhabdus aromaticivorans</name>
    <dbReference type="NCBI Taxonomy" id="328301"/>
    <lineage>
        <taxon>Bacteria</taxon>
        <taxon>Pseudomonadati</taxon>
        <taxon>Thermodesulfobacteriota</taxon>
        <taxon>Syntrophorhabdia</taxon>
        <taxon>Syntrophorhabdales</taxon>
        <taxon>Syntrophorhabdaceae</taxon>
        <taxon>Syntrophorhabdus</taxon>
    </lineage>
</organism>
<dbReference type="InterPro" id="IPR004096">
    <property type="entry name" value="V4R"/>
</dbReference>
<name>A0A971S2Q9_9BACT</name>
<dbReference type="EMBL" id="JAAYEE010000320">
    <property type="protein sequence ID" value="NLW36934.1"/>
    <property type="molecule type" value="Genomic_DNA"/>
</dbReference>
<comment type="caution">
    <text evidence="2">The sequence shown here is derived from an EMBL/GenBank/DDBJ whole genome shotgun (WGS) entry which is preliminary data.</text>
</comment>
<dbReference type="Pfam" id="PF06505">
    <property type="entry name" value="XylR_N"/>
    <property type="match status" value="1"/>
</dbReference>
<reference evidence="2" key="2">
    <citation type="submission" date="2020-01" db="EMBL/GenBank/DDBJ databases">
        <authorList>
            <person name="Campanaro S."/>
        </authorList>
    </citation>
    <scope>NUCLEOTIDE SEQUENCE</scope>
    <source>
        <strain evidence="2">AS06rmzACSIP_7</strain>
    </source>
</reference>
<evidence type="ECO:0000313" key="3">
    <source>
        <dbReference type="Proteomes" id="UP000777265"/>
    </source>
</evidence>
<dbReference type="Gene3D" id="3.30.1380.20">
    <property type="entry name" value="Trafficking protein particle complex subunit 3"/>
    <property type="match status" value="1"/>
</dbReference>
<dbReference type="SMART" id="SM00989">
    <property type="entry name" value="V4R"/>
    <property type="match status" value="1"/>
</dbReference>
<dbReference type="InterPro" id="IPR024096">
    <property type="entry name" value="NO_sig/Golgi_transp_ligand-bd"/>
</dbReference>
<protein>
    <recommendedName>
        <fullName evidence="1">4-vinyl reductase 4VR domain-containing protein</fullName>
    </recommendedName>
</protein>